<dbReference type="EMBL" id="VSTR01000009">
    <property type="protein sequence ID" value="MYY73346.1"/>
    <property type="molecule type" value="Genomic_DNA"/>
</dbReference>
<evidence type="ECO:0000313" key="2">
    <source>
        <dbReference type="EMBL" id="ARU20354.1"/>
    </source>
</evidence>
<dbReference type="InterPro" id="IPR002178">
    <property type="entry name" value="PTS_EIIA_type-2_dom"/>
</dbReference>
<organism evidence="4 7">
    <name type="scientific">Ligilactobacillus salivarius</name>
    <dbReference type="NCBI Taxonomy" id="1624"/>
    <lineage>
        <taxon>Bacteria</taxon>
        <taxon>Bacillati</taxon>
        <taxon>Bacillota</taxon>
        <taxon>Bacilli</taxon>
        <taxon>Lactobacillales</taxon>
        <taxon>Lactobacillaceae</taxon>
        <taxon>Ligilactobacillus</taxon>
    </lineage>
</organism>
<proteinExistence type="predicted"/>
<protein>
    <submittedName>
        <fullName evidence="4">PTS galactitol transporter subunit IIA</fullName>
    </submittedName>
    <submittedName>
        <fullName evidence="3">PTS sugar transporter subunit IIA</fullName>
    </submittedName>
</protein>
<dbReference type="AlphaFoldDB" id="A0A1Y3S1K7"/>
<reference evidence="4" key="3">
    <citation type="journal article" date="2018" name="BMC Genomics">
        <title>Whole genome sequencing and function prediction of 133 gut anaerobes isolated from chicken caecum in pure cultures.</title>
        <authorList>
            <person name="Medvecky M."/>
            <person name="Cejkova D."/>
            <person name="Polansky O."/>
            <person name="Karasova D."/>
            <person name="Kubasova T."/>
            <person name="Cizek A."/>
            <person name="Rychlik I."/>
        </authorList>
    </citation>
    <scope>NUCLEOTIDE SEQUENCE</scope>
    <source>
        <strain evidence="4">An84</strain>
    </source>
</reference>
<dbReference type="PROSITE" id="PS51094">
    <property type="entry name" value="PTS_EIIA_TYPE_2"/>
    <property type="match status" value="1"/>
</dbReference>
<evidence type="ECO:0000313" key="9">
    <source>
        <dbReference type="Proteomes" id="UP000470980"/>
    </source>
</evidence>
<feature type="domain" description="PTS EIIA type-2" evidence="1">
    <location>
        <begin position="8"/>
        <end position="154"/>
    </location>
</feature>
<dbReference type="EMBL" id="CP020859">
    <property type="protein sequence ID" value="ARU20354.1"/>
    <property type="molecule type" value="Genomic_DNA"/>
</dbReference>
<dbReference type="SUPFAM" id="SSF55804">
    <property type="entry name" value="Phoshotransferase/anion transport protein"/>
    <property type="match status" value="1"/>
</dbReference>
<name>A0A1Y3S1K7_9LACO</name>
<dbReference type="Proteomes" id="UP000195378">
    <property type="component" value="Plasmid unnamed1"/>
</dbReference>
<evidence type="ECO:0000313" key="6">
    <source>
        <dbReference type="Proteomes" id="UP000195378"/>
    </source>
</evidence>
<dbReference type="Pfam" id="PF00359">
    <property type="entry name" value="PTS_EIIA_2"/>
    <property type="match status" value="1"/>
</dbReference>
<gene>
    <name evidence="4" type="ORF">B5G36_07305</name>
    <name evidence="2" type="ORF">B7R82_10375</name>
    <name evidence="5" type="ORF">DBP89_09055</name>
    <name evidence="3" type="ORF">FYL10_06695</name>
</gene>
<evidence type="ECO:0000313" key="3">
    <source>
        <dbReference type="EMBL" id="MYY73346.1"/>
    </source>
</evidence>
<dbReference type="InterPro" id="IPR051541">
    <property type="entry name" value="PTS_SugarTrans_NitroReg"/>
</dbReference>
<reference evidence="7" key="2">
    <citation type="submission" date="2017-04" db="EMBL/GenBank/DDBJ databases">
        <title>Function of individual gut microbiota members based on whole genome sequencing of pure cultures obtained from chicken caecum.</title>
        <authorList>
            <person name="Medvecky M."/>
            <person name="Cejkova D."/>
            <person name="Polansky O."/>
            <person name="Karasova D."/>
            <person name="Kubasova T."/>
            <person name="Cizek A."/>
            <person name="Rychlik I."/>
        </authorList>
    </citation>
    <scope>NUCLEOTIDE SEQUENCE [LARGE SCALE GENOMIC DNA]</scope>
    <source>
        <strain evidence="7">An84</strain>
    </source>
</reference>
<evidence type="ECO:0000313" key="4">
    <source>
        <dbReference type="EMBL" id="OUN18092.1"/>
    </source>
</evidence>
<reference evidence="2 6" key="1">
    <citation type="submission" date="2017-04" db="EMBL/GenBank/DDBJ databases">
        <title>Complete genome sequence of Lactobacillus salivarius ZLS006, a probiotic strain isolated from healthy piglet.</title>
        <authorList>
            <person name="Zhang D."/>
        </authorList>
    </citation>
    <scope>NUCLEOTIDE SEQUENCE [LARGE SCALE GENOMIC DNA]</scope>
    <source>
        <strain evidence="2 6">ZLS006</strain>
        <plasmid evidence="2 6">unnamed1</plasmid>
    </source>
</reference>
<keyword evidence="2" id="KW-0614">Plasmid</keyword>
<dbReference type="CDD" id="cd00211">
    <property type="entry name" value="PTS_IIA_fru"/>
    <property type="match status" value="1"/>
</dbReference>
<keyword evidence="3" id="KW-0813">Transport</keyword>
<geneLocation type="plasmid" evidence="2 6">
    <name>unnamed1</name>
</geneLocation>
<evidence type="ECO:0000313" key="5">
    <source>
        <dbReference type="EMBL" id="PTR94588.1"/>
    </source>
</evidence>
<evidence type="ECO:0000313" key="7">
    <source>
        <dbReference type="Proteomes" id="UP000196255"/>
    </source>
</evidence>
<sequence length="156" mass="18198">MKSMNYKDMLHRELIFLDENSNNREELFESISHKLMDLGYVKSSYQVALNSREDEFPTGLITKFLPIALPHADPENVNKAFIAVARNNQEIPMLQMGSNEEMRTKYFFFLGITDSSHQVILLQKFMQLLQDKEFVDKLVSANSVDEVYSLLDEYFD</sequence>
<keyword evidence="3" id="KW-0762">Sugar transport</keyword>
<dbReference type="Proteomes" id="UP000196255">
    <property type="component" value="Unassembled WGS sequence"/>
</dbReference>
<evidence type="ECO:0000313" key="8">
    <source>
        <dbReference type="Proteomes" id="UP000244552"/>
    </source>
</evidence>
<dbReference type="Gene3D" id="3.40.930.10">
    <property type="entry name" value="Mannitol-specific EII, Chain A"/>
    <property type="match status" value="1"/>
</dbReference>
<reference evidence="5 8" key="4">
    <citation type="journal article" date="2018" name="Genome Announc.">
        <title>Fifty-Six Draft Genome Sequences of 10 Lactobacillus Species from 22 Commercial Dietary Supplements.</title>
        <authorList>
            <person name="Gangiredla J."/>
            <person name="Barnaba T.J."/>
            <person name="Mammel M.K."/>
            <person name="Lacher D.W."/>
            <person name="Elkins C.A."/>
            <person name="Lampel K.A."/>
            <person name="Whitehouse C.A."/>
            <person name="Tartera C."/>
        </authorList>
    </citation>
    <scope>NUCLEOTIDE SEQUENCE [LARGE SCALE GENOMIC DNA]</scope>
    <source>
        <strain evidence="5 8">DS11_12</strain>
    </source>
</reference>
<dbReference type="Proteomes" id="UP000470980">
    <property type="component" value="Unassembled WGS sequence"/>
</dbReference>
<dbReference type="PANTHER" id="PTHR47738:SF3">
    <property type="entry name" value="PHOSPHOTRANSFERASE SYSTEM MANNITOL_FRUCTOSE-SPECIFIC IIA DOMAIN CONTAINING PROTEIN"/>
    <property type="match status" value="1"/>
</dbReference>
<dbReference type="PANTHER" id="PTHR47738">
    <property type="entry name" value="PTS SYSTEM FRUCTOSE-LIKE EIIA COMPONENT-RELATED"/>
    <property type="match status" value="1"/>
</dbReference>
<reference evidence="3 9" key="5">
    <citation type="journal article" date="2020" name="Food Funct.">
        <title>Screening of Lactobacillus salivarius strains from the feces of Chinese populations and the evaluation of their effects against intestinal inflammation in mice.</title>
        <authorList>
            <person name="Zhai Q."/>
            <person name="Shen X."/>
            <person name="Cen S."/>
            <person name="Zhang C."/>
            <person name="Tian F."/>
            <person name="Zhao J."/>
            <person name="Zhang H."/>
            <person name="Xue Y."/>
            <person name="Chen W."/>
        </authorList>
    </citation>
    <scope>NUCLEOTIDE SEQUENCE [LARGE SCALE GENOMIC DNA]</scope>
    <source>
        <strain evidence="3 9">FZJTZ9M6.scaf</strain>
    </source>
</reference>
<dbReference type="EMBL" id="NFHF01000016">
    <property type="protein sequence ID" value="OUN18092.1"/>
    <property type="molecule type" value="Genomic_DNA"/>
</dbReference>
<accession>A0A1Y3S1K7</accession>
<dbReference type="Proteomes" id="UP000244552">
    <property type="component" value="Unassembled WGS sequence"/>
</dbReference>
<dbReference type="EMBL" id="QAGV01000014">
    <property type="protein sequence ID" value="PTR94588.1"/>
    <property type="molecule type" value="Genomic_DNA"/>
</dbReference>
<evidence type="ECO:0000259" key="1">
    <source>
        <dbReference type="PROSITE" id="PS51094"/>
    </source>
</evidence>
<dbReference type="InterPro" id="IPR016152">
    <property type="entry name" value="PTrfase/Anion_transptr"/>
</dbReference>